<name>A0A4C1TCN2_EUMVA</name>
<proteinExistence type="predicted"/>
<keyword evidence="2" id="KW-1185">Reference proteome</keyword>
<evidence type="ECO:0000313" key="1">
    <source>
        <dbReference type="EMBL" id="GBP12259.1"/>
    </source>
</evidence>
<dbReference type="Proteomes" id="UP000299102">
    <property type="component" value="Unassembled WGS sequence"/>
</dbReference>
<gene>
    <name evidence="1" type="ORF">EVAR_6427_1</name>
</gene>
<comment type="caution">
    <text evidence="1">The sequence shown here is derived from an EMBL/GenBank/DDBJ whole genome shotgun (WGS) entry which is preliminary data.</text>
</comment>
<evidence type="ECO:0000313" key="2">
    <source>
        <dbReference type="Proteomes" id="UP000299102"/>
    </source>
</evidence>
<reference evidence="1 2" key="1">
    <citation type="journal article" date="2019" name="Commun. Biol.">
        <title>The bagworm genome reveals a unique fibroin gene that provides high tensile strength.</title>
        <authorList>
            <person name="Kono N."/>
            <person name="Nakamura H."/>
            <person name="Ohtoshi R."/>
            <person name="Tomita M."/>
            <person name="Numata K."/>
            <person name="Arakawa K."/>
        </authorList>
    </citation>
    <scope>NUCLEOTIDE SEQUENCE [LARGE SCALE GENOMIC DNA]</scope>
</reference>
<accession>A0A4C1TCN2</accession>
<organism evidence="1 2">
    <name type="scientific">Eumeta variegata</name>
    <name type="common">Bagworm moth</name>
    <name type="synonym">Eumeta japonica</name>
    <dbReference type="NCBI Taxonomy" id="151549"/>
    <lineage>
        <taxon>Eukaryota</taxon>
        <taxon>Metazoa</taxon>
        <taxon>Ecdysozoa</taxon>
        <taxon>Arthropoda</taxon>
        <taxon>Hexapoda</taxon>
        <taxon>Insecta</taxon>
        <taxon>Pterygota</taxon>
        <taxon>Neoptera</taxon>
        <taxon>Endopterygota</taxon>
        <taxon>Lepidoptera</taxon>
        <taxon>Glossata</taxon>
        <taxon>Ditrysia</taxon>
        <taxon>Tineoidea</taxon>
        <taxon>Psychidae</taxon>
        <taxon>Oiketicinae</taxon>
        <taxon>Eumeta</taxon>
    </lineage>
</organism>
<dbReference type="EMBL" id="BGZK01000050">
    <property type="protein sequence ID" value="GBP12259.1"/>
    <property type="molecule type" value="Genomic_DNA"/>
</dbReference>
<protein>
    <submittedName>
        <fullName evidence="1">Uncharacterized protein</fullName>
    </submittedName>
</protein>
<dbReference type="AlphaFoldDB" id="A0A4C1TCN2"/>
<sequence length="207" mass="23310">MSFFFSHASTFPSSQPTPQTILLPRINISLFTADATNYPPPTYLHFLLHSRRHKLFSSHVSLFPSSQPTPQTILLTRINISLFTADVTHYPLHISTFPSSQPTLQTTLLLIRICIPLFSADVKNCPTEPPKRGRPVADVIRRGGGGVITAMSGEPTINLAGGRHRPRRQNCTATVTQYTFALRPFASSFIRNKILRALNEQYWLWPR</sequence>